<evidence type="ECO:0000313" key="2">
    <source>
        <dbReference type="Proteomes" id="UP001152484"/>
    </source>
</evidence>
<protein>
    <submittedName>
        <fullName evidence="1">Uncharacterized protein</fullName>
    </submittedName>
</protein>
<dbReference type="EMBL" id="CAMAPE010000050">
    <property type="protein sequence ID" value="CAH9107094.1"/>
    <property type="molecule type" value="Genomic_DNA"/>
</dbReference>
<name>A0A9P0ZP50_CUSEU</name>
<comment type="caution">
    <text evidence="1">The sequence shown here is derived from an EMBL/GenBank/DDBJ whole genome shotgun (WGS) entry which is preliminary data.</text>
</comment>
<reference evidence="1" key="1">
    <citation type="submission" date="2022-07" db="EMBL/GenBank/DDBJ databases">
        <authorList>
            <person name="Macas J."/>
            <person name="Novak P."/>
            <person name="Neumann P."/>
        </authorList>
    </citation>
    <scope>NUCLEOTIDE SEQUENCE</scope>
</reference>
<evidence type="ECO:0000313" key="1">
    <source>
        <dbReference type="EMBL" id="CAH9107094.1"/>
    </source>
</evidence>
<organism evidence="1 2">
    <name type="scientific">Cuscuta europaea</name>
    <name type="common">European dodder</name>
    <dbReference type="NCBI Taxonomy" id="41803"/>
    <lineage>
        <taxon>Eukaryota</taxon>
        <taxon>Viridiplantae</taxon>
        <taxon>Streptophyta</taxon>
        <taxon>Embryophyta</taxon>
        <taxon>Tracheophyta</taxon>
        <taxon>Spermatophyta</taxon>
        <taxon>Magnoliopsida</taxon>
        <taxon>eudicotyledons</taxon>
        <taxon>Gunneridae</taxon>
        <taxon>Pentapetalae</taxon>
        <taxon>asterids</taxon>
        <taxon>lamiids</taxon>
        <taxon>Solanales</taxon>
        <taxon>Convolvulaceae</taxon>
        <taxon>Cuscuteae</taxon>
        <taxon>Cuscuta</taxon>
        <taxon>Cuscuta subgen. Cuscuta</taxon>
    </lineage>
</organism>
<keyword evidence="2" id="KW-1185">Reference proteome</keyword>
<accession>A0A9P0ZP50</accession>
<dbReference type="AlphaFoldDB" id="A0A9P0ZP50"/>
<proteinExistence type="predicted"/>
<dbReference type="Proteomes" id="UP001152484">
    <property type="component" value="Unassembled WGS sequence"/>
</dbReference>
<gene>
    <name evidence="1" type="ORF">CEURO_LOCUS17614</name>
</gene>
<sequence>MVNDYHLPRLTVEQAETEVALEILKAGYYSVQLQLARLEREEELIRARTSAEQATADVLQATKQEQKKLEAELGQLWVDLASSQAKVAAQFS</sequence>